<dbReference type="GO" id="GO:0005886">
    <property type="term" value="C:plasma membrane"/>
    <property type="evidence" value="ECO:0007669"/>
    <property type="project" value="UniProtKB-SubCell"/>
</dbReference>
<keyword evidence="7 9" id="KW-0472">Membrane</keyword>
<dbReference type="Proteomes" id="UP000318801">
    <property type="component" value="Unassembled WGS sequence"/>
</dbReference>
<evidence type="ECO:0000313" key="12">
    <source>
        <dbReference type="Proteomes" id="UP000318801"/>
    </source>
</evidence>
<keyword evidence="12" id="KW-1185">Reference proteome</keyword>
<evidence type="ECO:0000313" key="11">
    <source>
        <dbReference type="EMBL" id="TPW29704.1"/>
    </source>
</evidence>
<proteinExistence type="inferred from homology"/>
<evidence type="ECO:0000256" key="8">
    <source>
        <dbReference type="ARBA" id="ARBA00038436"/>
    </source>
</evidence>
<gene>
    <name evidence="11" type="ORF">FJU08_12880</name>
</gene>
<dbReference type="GO" id="GO:0022857">
    <property type="term" value="F:transmembrane transporter activity"/>
    <property type="evidence" value="ECO:0007669"/>
    <property type="project" value="UniProtKB-UniRule"/>
</dbReference>
<feature type="domain" description="Tripartite ATP-independent periplasmic transporters DctQ component" evidence="10">
    <location>
        <begin position="23"/>
        <end position="151"/>
    </location>
</feature>
<dbReference type="EMBL" id="VHLG01000008">
    <property type="protein sequence ID" value="TPW29704.1"/>
    <property type="molecule type" value="Genomic_DNA"/>
</dbReference>
<evidence type="ECO:0000256" key="2">
    <source>
        <dbReference type="ARBA" id="ARBA00022448"/>
    </source>
</evidence>
<dbReference type="PANTHER" id="PTHR35011:SF2">
    <property type="entry name" value="2,3-DIKETO-L-GULONATE TRAP TRANSPORTER SMALL PERMEASE PROTEIN YIAM"/>
    <property type="match status" value="1"/>
</dbReference>
<evidence type="ECO:0000256" key="7">
    <source>
        <dbReference type="ARBA" id="ARBA00023136"/>
    </source>
</evidence>
<dbReference type="AlphaFoldDB" id="A0A506U9F5"/>
<dbReference type="InterPro" id="IPR007387">
    <property type="entry name" value="TRAP_DctQ"/>
</dbReference>
<feature type="transmembrane region" description="Helical" evidence="9">
    <location>
        <begin position="129"/>
        <end position="147"/>
    </location>
</feature>
<feature type="transmembrane region" description="Helical" evidence="9">
    <location>
        <begin position="12"/>
        <end position="32"/>
    </location>
</feature>
<comment type="function">
    <text evidence="9">Part of the tripartite ATP-independent periplasmic (TRAP) transport system.</text>
</comment>
<keyword evidence="5 9" id="KW-0812">Transmembrane</keyword>
<dbReference type="InterPro" id="IPR055348">
    <property type="entry name" value="DctQ"/>
</dbReference>
<evidence type="ECO:0000256" key="9">
    <source>
        <dbReference type="RuleBase" id="RU369079"/>
    </source>
</evidence>
<protein>
    <recommendedName>
        <fullName evidence="9">TRAP transporter small permease protein</fullName>
    </recommendedName>
</protein>
<keyword evidence="3" id="KW-1003">Cell membrane</keyword>
<comment type="subcellular location">
    <subcellularLocation>
        <location evidence="1 9">Cell inner membrane</location>
        <topology evidence="1 9">Multi-pass membrane protein</topology>
    </subcellularLocation>
</comment>
<dbReference type="RefSeq" id="WP_141149427.1">
    <property type="nucleotide sequence ID" value="NZ_VHLG01000008.1"/>
</dbReference>
<keyword evidence="4 9" id="KW-0997">Cell inner membrane</keyword>
<comment type="similarity">
    <text evidence="8 9">Belongs to the TRAP transporter small permease family.</text>
</comment>
<dbReference type="GO" id="GO:0015740">
    <property type="term" value="P:C4-dicarboxylate transport"/>
    <property type="evidence" value="ECO:0007669"/>
    <property type="project" value="TreeGrafter"/>
</dbReference>
<comment type="caution">
    <text evidence="11">The sequence shown here is derived from an EMBL/GenBank/DDBJ whole genome shotgun (WGS) entry which is preliminary data.</text>
</comment>
<dbReference type="OrthoDB" id="4964541at2"/>
<name>A0A506U9F5_9HYPH</name>
<evidence type="ECO:0000256" key="4">
    <source>
        <dbReference type="ARBA" id="ARBA00022519"/>
    </source>
</evidence>
<reference evidence="11 12" key="1">
    <citation type="submission" date="2019-06" db="EMBL/GenBank/DDBJ databases">
        <authorList>
            <person name="Li M."/>
        </authorList>
    </citation>
    <scope>NUCLEOTIDE SEQUENCE [LARGE SCALE GENOMIC DNA]</scope>
    <source>
        <strain evidence="11 12">BGMRC2036</strain>
    </source>
</reference>
<feature type="transmembrane region" description="Helical" evidence="9">
    <location>
        <begin position="86"/>
        <end position="109"/>
    </location>
</feature>
<evidence type="ECO:0000256" key="3">
    <source>
        <dbReference type="ARBA" id="ARBA00022475"/>
    </source>
</evidence>
<keyword evidence="2 9" id="KW-0813">Transport</keyword>
<evidence type="ECO:0000256" key="5">
    <source>
        <dbReference type="ARBA" id="ARBA00022692"/>
    </source>
</evidence>
<accession>A0A506U9F5</accession>
<keyword evidence="6 9" id="KW-1133">Transmembrane helix</keyword>
<feature type="transmembrane region" description="Helical" evidence="9">
    <location>
        <begin position="47"/>
        <end position="65"/>
    </location>
</feature>
<evidence type="ECO:0000259" key="10">
    <source>
        <dbReference type="Pfam" id="PF04290"/>
    </source>
</evidence>
<evidence type="ECO:0000256" key="6">
    <source>
        <dbReference type="ARBA" id="ARBA00022989"/>
    </source>
</evidence>
<comment type="subunit">
    <text evidence="9">The complex comprises the extracytoplasmic solute receptor protein and the two transmembrane proteins.</text>
</comment>
<evidence type="ECO:0000256" key="1">
    <source>
        <dbReference type="ARBA" id="ARBA00004429"/>
    </source>
</evidence>
<sequence length="163" mass="18500">MNNIRTILERTVLTLITVFLALLVIMATWQVIARYLLNSPSQFTDEALRYTMIWSVYLGASYAFGLTDRHMSLGLIKEMFKGNKRLALEAFNYIAVMLFIVLVLIKGGFSLVSMGVGQHSDSLDLPMNLVYSIIPIAGFLSLFFKTLNFRDVVKEIRSEENGY</sequence>
<dbReference type="PANTHER" id="PTHR35011">
    <property type="entry name" value="2,3-DIKETO-L-GULONATE TRAP TRANSPORTER SMALL PERMEASE PROTEIN YIAM"/>
    <property type="match status" value="1"/>
</dbReference>
<organism evidence="11 12">
    <name type="scientific">Martelella alba</name>
    <dbReference type="NCBI Taxonomy" id="2590451"/>
    <lineage>
        <taxon>Bacteria</taxon>
        <taxon>Pseudomonadati</taxon>
        <taxon>Pseudomonadota</taxon>
        <taxon>Alphaproteobacteria</taxon>
        <taxon>Hyphomicrobiales</taxon>
        <taxon>Aurantimonadaceae</taxon>
        <taxon>Martelella</taxon>
    </lineage>
</organism>
<dbReference type="Pfam" id="PF04290">
    <property type="entry name" value="DctQ"/>
    <property type="match status" value="1"/>
</dbReference>